<name>A0ABV8D3Y9_9BURK</name>
<evidence type="ECO:0000313" key="1">
    <source>
        <dbReference type="EMBL" id="MFC3933244.1"/>
    </source>
</evidence>
<protein>
    <submittedName>
        <fullName evidence="1">Uncharacterized protein</fullName>
    </submittedName>
</protein>
<dbReference type="RefSeq" id="WP_156358762.1">
    <property type="nucleotide sequence ID" value="NZ_JAMXAX010000001.1"/>
</dbReference>
<keyword evidence="2" id="KW-1185">Reference proteome</keyword>
<organism evidence="1 2">
    <name type="scientific">Acidovorax facilis</name>
    <dbReference type="NCBI Taxonomy" id="12917"/>
    <lineage>
        <taxon>Bacteria</taxon>
        <taxon>Pseudomonadati</taxon>
        <taxon>Pseudomonadota</taxon>
        <taxon>Betaproteobacteria</taxon>
        <taxon>Burkholderiales</taxon>
        <taxon>Comamonadaceae</taxon>
        <taxon>Acidovorax</taxon>
    </lineage>
</organism>
<dbReference type="Proteomes" id="UP001595693">
    <property type="component" value="Unassembled WGS sequence"/>
</dbReference>
<gene>
    <name evidence="1" type="ORF">ACFOW3_01250</name>
</gene>
<reference evidence="2" key="1">
    <citation type="journal article" date="2019" name="Int. J. Syst. Evol. Microbiol.">
        <title>The Global Catalogue of Microorganisms (GCM) 10K type strain sequencing project: providing services to taxonomists for standard genome sequencing and annotation.</title>
        <authorList>
            <consortium name="The Broad Institute Genomics Platform"/>
            <consortium name="The Broad Institute Genome Sequencing Center for Infectious Disease"/>
            <person name="Wu L."/>
            <person name="Ma J."/>
        </authorList>
    </citation>
    <scope>NUCLEOTIDE SEQUENCE [LARGE SCALE GENOMIC DNA]</scope>
    <source>
        <strain evidence="2">CCUG 2113</strain>
    </source>
</reference>
<comment type="caution">
    <text evidence="1">The sequence shown here is derived from an EMBL/GenBank/DDBJ whole genome shotgun (WGS) entry which is preliminary data.</text>
</comment>
<accession>A0ABV8D3Y9</accession>
<proteinExistence type="predicted"/>
<dbReference type="EMBL" id="JBHSAJ010000002">
    <property type="protein sequence ID" value="MFC3933244.1"/>
    <property type="molecule type" value="Genomic_DNA"/>
</dbReference>
<sequence length="69" mass="7495">MGGIVGDLNDQPACRASGFEVIFASSAYPSSASSYQNESSMKKQMLHRAACSQLQHCAARKSDYKNNSY</sequence>
<evidence type="ECO:0000313" key="2">
    <source>
        <dbReference type="Proteomes" id="UP001595693"/>
    </source>
</evidence>